<feature type="region of interest" description="Disordered" evidence="1">
    <location>
        <begin position="1"/>
        <end position="22"/>
    </location>
</feature>
<evidence type="ECO:0000256" key="1">
    <source>
        <dbReference type="SAM" id="MobiDB-lite"/>
    </source>
</evidence>
<dbReference type="SUPFAM" id="SSF52540">
    <property type="entry name" value="P-loop containing nucleoside triphosphate hydrolases"/>
    <property type="match status" value="1"/>
</dbReference>
<protein>
    <recommendedName>
        <fullName evidence="3">CobQ/CobB/MinD/ParA nucleotide binding domain-containing protein</fullName>
    </recommendedName>
</protein>
<accession>E6Q2S7</accession>
<proteinExistence type="predicted"/>
<dbReference type="InterPro" id="IPR027417">
    <property type="entry name" value="P-loop_NTPase"/>
</dbReference>
<name>E6Q2S7_9ZZZZ</name>
<dbReference type="Gene3D" id="3.40.50.300">
    <property type="entry name" value="P-loop containing nucleotide triphosphate hydrolases"/>
    <property type="match status" value="1"/>
</dbReference>
<dbReference type="AlphaFoldDB" id="E6Q2S7"/>
<comment type="caution">
    <text evidence="2">The sequence shown here is derived from an EMBL/GenBank/DDBJ whole genome shotgun (WGS) entry which is preliminary data.</text>
</comment>
<dbReference type="EMBL" id="CABO01000019">
    <property type="protein sequence ID" value="CBI01487.1"/>
    <property type="molecule type" value="Genomic_DNA"/>
</dbReference>
<evidence type="ECO:0000313" key="2">
    <source>
        <dbReference type="EMBL" id="CBI01487.1"/>
    </source>
</evidence>
<evidence type="ECO:0008006" key="3">
    <source>
        <dbReference type="Google" id="ProtNLM"/>
    </source>
</evidence>
<organism evidence="2">
    <name type="scientific">mine drainage metagenome</name>
    <dbReference type="NCBI Taxonomy" id="410659"/>
    <lineage>
        <taxon>unclassified sequences</taxon>
        <taxon>metagenomes</taxon>
        <taxon>ecological metagenomes</taxon>
    </lineage>
</organism>
<reference evidence="2" key="1">
    <citation type="submission" date="2009-10" db="EMBL/GenBank/DDBJ databases">
        <title>Diversity of trophic interactions inside an arsenic-rich microbial ecosystem.</title>
        <authorList>
            <person name="Bertin P.N."/>
            <person name="Heinrich-Salmeron A."/>
            <person name="Pelletier E."/>
            <person name="Goulhen-Chollet F."/>
            <person name="Arsene-Ploetze F."/>
            <person name="Gallien S."/>
            <person name="Calteau A."/>
            <person name="Vallenet D."/>
            <person name="Casiot C."/>
            <person name="Chane-Woon-Ming B."/>
            <person name="Giloteaux L."/>
            <person name="Barakat M."/>
            <person name="Bonnefoy V."/>
            <person name="Bruneel O."/>
            <person name="Chandler M."/>
            <person name="Cleiss J."/>
            <person name="Duran R."/>
            <person name="Elbaz-Poulichet F."/>
            <person name="Fonknechten N."/>
            <person name="Lauga B."/>
            <person name="Mornico D."/>
            <person name="Ortet P."/>
            <person name="Schaeffer C."/>
            <person name="Siguier P."/>
            <person name="Alexander Thil Smith A."/>
            <person name="Van Dorsselaer A."/>
            <person name="Weissenbach J."/>
            <person name="Medigue C."/>
            <person name="Le Paslier D."/>
        </authorList>
    </citation>
    <scope>NUCLEOTIDE SEQUENCE</scope>
</reference>
<gene>
    <name evidence="2" type="ORF">CARN4_1808</name>
</gene>
<sequence>MTTQDTVTEGDASAKTQPRKKPQKRLIAFLKDKGGTGASFLARLLGEMHRKNNSGALLVDADGTVGALYQHLGLRDVPDAEQASSGVMTFALHGSERDRDEILSVLDTKRELIVMDMPATSLTMTRKMEVDYSWHTIARERGYRLTVVAPITPYKASMFDLQDAIELIGKDADYVAVVNLGLAEDRFDFPLWDASSARARLKDMGGVEIEFPRLKPRIAALLDKEDLTFHAGLNSTELSTADKARLQKWIKEAEDAFLSAAAILGLER</sequence>